<evidence type="ECO:0000313" key="2">
    <source>
        <dbReference type="EMBL" id="TWI48506.1"/>
    </source>
</evidence>
<dbReference type="InterPro" id="IPR053158">
    <property type="entry name" value="CapK_Type1_Caps_Biosynth"/>
</dbReference>
<accession>A0A562PWN8</accession>
<sequence length="440" mass="50021">MIDRFKHWYYLYRQYIPSGLLYHRHHFAVRRLPRDDGAAARACREACLRRILRIACTHVPYYRATVRLKPTELANEPPFALLRAFPYLTKADVMAHHRDFLHERLDPRLLNYVTTGGSTGEGIGLWRSKRLADIEKGFLLSEWGQFGFSFHRSTYLRIGADARRPAHEPPCRRFGNMLLLSPYHIALRHREAIVAALNRVRPRFVHAYPSGAAALADLLASGDLTFPVRAVFLVSEPAARPQLAAIARLFHCPVSISYGQSERVNLAFARYELGELSPYRFDPMYGETENLVQPDGRAEIVGTSLWNDVMPLIRYRTDDFGHVDEHGICHAIDGRAQEFLIDRHGNRVPGLSVMPDPGSWAFVRLYQIRQSEPGALRLAVVGKHGSLTAEQKAHLLNEQQRRLVGLFDVMLEEVPDIPLAPNGKRKLIDTAARELLTPQC</sequence>
<evidence type="ECO:0000313" key="3">
    <source>
        <dbReference type="Proteomes" id="UP000315112"/>
    </source>
</evidence>
<dbReference type="InterPro" id="IPR042099">
    <property type="entry name" value="ANL_N_sf"/>
</dbReference>
<dbReference type="EMBL" id="VLKW01000003">
    <property type="protein sequence ID" value="TWI48506.1"/>
    <property type="molecule type" value="Genomic_DNA"/>
</dbReference>
<reference evidence="2" key="2">
    <citation type="submission" date="2019-07" db="EMBL/GenBank/DDBJ databases">
        <authorList>
            <person name="Whitman W."/>
            <person name="Huntemann M."/>
            <person name="Clum A."/>
            <person name="Pillay M."/>
            <person name="Palaniappan K."/>
            <person name="Varghese N."/>
            <person name="Mikhailova N."/>
            <person name="Stamatis D."/>
            <person name="Reddy T."/>
            <person name="Daum C."/>
            <person name="Shapiro N."/>
            <person name="Ivanova N."/>
            <person name="Kyrpides N."/>
            <person name="Woyke T."/>
        </authorList>
    </citation>
    <scope>NUCLEOTIDE SEQUENCE</scope>
    <source>
        <strain evidence="2">CGMCC 1.10685</strain>
    </source>
</reference>
<dbReference type="PANTHER" id="PTHR36932:SF1">
    <property type="entry name" value="CAPSULAR POLYSACCHARIDE BIOSYNTHESIS PROTEIN"/>
    <property type="match status" value="1"/>
</dbReference>
<dbReference type="OrthoDB" id="5298740at2"/>
<organism evidence="2 3">
    <name type="scientific">Pseudoduganella flava</name>
    <dbReference type="NCBI Taxonomy" id="871742"/>
    <lineage>
        <taxon>Bacteria</taxon>
        <taxon>Pseudomonadati</taxon>
        <taxon>Pseudomonadota</taxon>
        <taxon>Betaproteobacteria</taxon>
        <taxon>Burkholderiales</taxon>
        <taxon>Oxalobacteraceae</taxon>
        <taxon>Telluria group</taxon>
        <taxon>Pseudoduganella</taxon>
    </lineage>
</organism>
<protein>
    <submittedName>
        <fullName evidence="2">Phenylacetate-CoA ligase</fullName>
    </submittedName>
</protein>
<dbReference type="SUPFAM" id="SSF56801">
    <property type="entry name" value="Acetyl-CoA synthetase-like"/>
    <property type="match status" value="1"/>
</dbReference>
<dbReference type="EMBL" id="CP046904">
    <property type="protein sequence ID" value="QGZ39607.1"/>
    <property type="molecule type" value="Genomic_DNA"/>
</dbReference>
<dbReference type="Proteomes" id="UP000315112">
    <property type="component" value="Unassembled WGS sequence"/>
</dbReference>
<proteinExistence type="predicted"/>
<dbReference type="AlphaFoldDB" id="A0A562PWN8"/>
<gene>
    <name evidence="1" type="ORF">GO485_11480</name>
    <name evidence="2" type="ORF">IP92_01896</name>
</gene>
<keyword evidence="4" id="KW-1185">Reference proteome</keyword>
<dbReference type="GO" id="GO:0016874">
    <property type="term" value="F:ligase activity"/>
    <property type="evidence" value="ECO:0007669"/>
    <property type="project" value="UniProtKB-KW"/>
</dbReference>
<dbReference type="Gene3D" id="3.40.50.12780">
    <property type="entry name" value="N-terminal domain of ligase-like"/>
    <property type="match status" value="1"/>
</dbReference>
<keyword evidence="2" id="KW-0436">Ligase</keyword>
<dbReference type="RefSeq" id="WP_145874297.1">
    <property type="nucleotide sequence ID" value="NZ_CP046904.1"/>
</dbReference>
<reference evidence="1 4" key="3">
    <citation type="submission" date="2019-12" db="EMBL/GenBank/DDBJ databases">
        <title>Draft Genome Sequences of Six Type Strains of the Genus Massilia.</title>
        <authorList>
            <person name="Miess H."/>
            <person name="Frediansyah A."/>
            <person name="Goeker M."/>
            <person name="Gross H."/>
        </authorList>
    </citation>
    <scope>NUCLEOTIDE SEQUENCE [LARGE SCALE GENOMIC DNA]</scope>
    <source>
        <strain evidence="1 4">DSM 26639</strain>
    </source>
</reference>
<dbReference type="PANTHER" id="PTHR36932">
    <property type="entry name" value="CAPSULAR POLYSACCHARIDE BIOSYNTHESIS PROTEIN"/>
    <property type="match status" value="1"/>
</dbReference>
<evidence type="ECO:0000313" key="4">
    <source>
        <dbReference type="Proteomes" id="UP000437862"/>
    </source>
</evidence>
<evidence type="ECO:0000313" key="1">
    <source>
        <dbReference type="EMBL" id="QGZ39607.1"/>
    </source>
</evidence>
<dbReference type="Proteomes" id="UP000437862">
    <property type="component" value="Chromosome"/>
</dbReference>
<reference evidence="2 3" key="1">
    <citation type="journal article" date="2015" name="Stand. Genomic Sci.">
        <title>Genomic Encyclopedia of Bacterial and Archaeal Type Strains, Phase III: the genomes of soil and plant-associated and newly described type strains.</title>
        <authorList>
            <person name="Whitman W.B."/>
            <person name="Woyke T."/>
            <person name="Klenk H.P."/>
            <person name="Zhou Y."/>
            <person name="Lilburn T.G."/>
            <person name="Beck B.J."/>
            <person name="De Vos P."/>
            <person name="Vandamme P."/>
            <person name="Eisen J.A."/>
            <person name="Garrity G."/>
            <person name="Hugenholtz P."/>
            <person name="Kyrpides N.C."/>
        </authorList>
    </citation>
    <scope>NUCLEOTIDE SEQUENCE [LARGE SCALE GENOMIC DNA]</scope>
    <source>
        <strain evidence="2 3">CGMCC 1.10685</strain>
    </source>
</reference>
<name>A0A562PWN8_9BURK</name>